<dbReference type="CDD" id="cd11078">
    <property type="entry name" value="CYP130-like"/>
    <property type="match status" value="1"/>
</dbReference>
<dbReference type="PANTHER" id="PTHR46696:SF4">
    <property type="entry name" value="BIOTIN BIOSYNTHESIS CYTOCHROME P450"/>
    <property type="match status" value="1"/>
</dbReference>
<comment type="similarity">
    <text evidence="1 2">Belongs to the cytochrome P450 family.</text>
</comment>
<dbReference type="PROSITE" id="PS00086">
    <property type="entry name" value="CYTOCHROME_P450"/>
    <property type="match status" value="1"/>
</dbReference>
<dbReference type="PRINTS" id="PR00359">
    <property type="entry name" value="BP450"/>
</dbReference>
<name>A0ABR9JJG7_9ACTN</name>
<dbReference type="Proteomes" id="UP000627838">
    <property type="component" value="Unassembled WGS sequence"/>
</dbReference>
<evidence type="ECO:0000313" key="5">
    <source>
        <dbReference type="Proteomes" id="UP000627838"/>
    </source>
</evidence>
<dbReference type="InterPro" id="IPR017972">
    <property type="entry name" value="Cyt_P450_CS"/>
</dbReference>
<keyword evidence="2" id="KW-0349">Heme</keyword>
<accession>A0ABR9JJG7</accession>
<dbReference type="Pfam" id="PF00067">
    <property type="entry name" value="p450"/>
    <property type="match status" value="1"/>
</dbReference>
<dbReference type="InterPro" id="IPR036396">
    <property type="entry name" value="Cyt_P450_sf"/>
</dbReference>
<dbReference type="EMBL" id="JADBDZ010000001">
    <property type="protein sequence ID" value="MBE1530692.1"/>
    <property type="molecule type" value="Genomic_DNA"/>
</dbReference>
<keyword evidence="2" id="KW-0560">Oxidoreductase</keyword>
<dbReference type="InterPro" id="IPR002397">
    <property type="entry name" value="Cyt_P450_B"/>
</dbReference>
<evidence type="ECO:0000256" key="1">
    <source>
        <dbReference type="ARBA" id="ARBA00010617"/>
    </source>
</evidence>
<keyword evidence="5" id="KW-1185">Reference proteome</keyword>
<comment type="caution">
    <text evidence="4">The sequence shown here is derived from an EMBL/GenBank/DDBJ whole genome shotgun (WGS) entry which is preliminary data.</text>
</comment>
<protein>
    <submittedName>
        <fullName evidence="4">Cytochrome P450</fullName>
    </submittedName>
</protein>
<evidence type="ECO:0000256" key="3">
    <source>
        <dbReference type="SAM" id="MobiDB-lite"/>
    </source>
</evidence>
<evidence type="ECO:0000256" key="2">
    <source>
        <dbReference type="RuleBase" id="RU000461"/>
    </source>
</evidence>
<dbReference type="PANTHER" id="PTHR46696">
    <property type="entry name" value="P450, PUTATIVE (EUROFUNG)-RELATED"/>
    <property type="match status" value="1"/>
</dbReference>
<dbReference type="Gene3D" id="1.10.630.10">
    <property type="entry name" value="Cytochrome P450"/>
    <property type="match status" value="1"/>
</dbReference>
<dbReference type="RefSeq" id="WP_318783901.1">
    <property type="nucleotide sequence ID" value="NZ_JADBDZ010000001.1"/>
</dbReference>
<dbReference type="InterPro" id="IPR001128">
    <property type="entry name" value="Cyt_P450"/>
</dbReference>
<sequence>MGNGGGRAPEQARSFPLGADEPGDIAVDTFYSPFDFEIQDDPYPVYSRLREESPVYRNDKDDFWALSRHADVIAALKDANRFSSVNGLRLEPAFWGPDAEKFFSFVAMDPPRHTRMRGLVSRAFTARRVRELEPRIREIARDCVRPHLDGDAFDMMTDFAARFPTDVISELVGVPEADRGKVRDLGMAIMYRDEEGDDLPPEALAAIGALVGYYTELTMERGRERRDDLLSGLLDAADGTDRLTPEEIVGVLILLVGAGIETTMLLLGNAWNAAWRHPDARAAAFGGRIGDWIEETLRWDPPTQAIARTTTEDVELHGTTIPADARVLLLTGSANRDPRVFDDPGRFDLDRDTSGSLAFGNGRHHCLGANLGRLEARIALEEITGLVADFEIDEPNAQRIRSSNNRGFATLPSRVTRRR</sequence>
<keyword evidence="2" id="KW-0479">Metal-binding</keyword>
<dbReference type="SUPFAM" id="SSF48264">
    <property type="entry name" value="Cytochrome P450"/>
    <property type="match status" value="1"/>
</dbReference>
<proteinExistence type="inferred from homology"/>
<feature type="region of interest" description="Disordered" evidence="3">
    <location>
        <begin position="1"/>
        <end position="21"/>
    </location>
</feature>
<organism evidence="4 5">
    <name type="scientific">Actinomadura algeriensis</name>
    <dbReference type="NCBI Taxonomy" id="1679523"/>
    <lineage>
        <taxon>Bacteria</taxon>
        <taxon>Bacillati</taxon>
        <taxon>Actinomycetota</taxon>
        <taxon>Actinomycetes</taxon>
        <taxon>Streptosporangiales</taxon>
        <taxon>Thermomonosporaceae</taxon>
        <taxon>Actinomadura</taxon>
    </lineage>
</organism>
<keyword evidence="2" id="KW-0503">Monooxygenase</keyword>
<keyword evidence="2" id="KW-0408">Iron</keyword>
<gene>
    <name evidence="4" type="ORF">H4W34_000525</name>
</gene>
<reference evidence="4 5" key="1">
    <citation type="submission" date="2020-10" db="EMBL/GenBank/DDBJ databases">
        <title>Sequencing the genomes of 1000 actinobacteria strains.</title>
        <authorList>
            <person name="Klenk H.-P."/>
        </authorList>
    </citation>
    <scope>NUCLEOTIDE SEQUENCE [LARGE SCALE GENOMIC DNA]</scope>
    <source>
        <strain evidence="4 5">DSM 46744</strain>
    </source>
</reference>
<evidence type="ECO:0000313" key="4">
    <source>
        <dbReference type="EMBL" id="MBE1530692.1"/>
    </source>
</evidence>